<dbReference type="InterPro" id="IPR011333">
    <property type="entry name" value="SKP1/BTB/POZ_sf"/>
</dbReference>
<dbReference type="AlphaFoldDB" id="A0A8S1D015"/>
<evidence type="ECO:0000259" key="11">
    <source>
        <dbReference type="PROSITE" id="PS50097"/>
    </source>
</evidence>
<dbReference type="Proteomes" id="UP000494165">
    <property type="component" value="Unassembled WGS sequence"/>
</dbReference>
<protein>
    <recommendedName>
        <fullName evidence="15">BTB domain-containing protein</fullName>
    </recommendedName>
</protein>
<keyword evidence="9" id="KW-0479">Metal-binding</keyword>
<feature type="region of interest" description="Disordered" evidence="10">
    <location>
        <begin position="228"/>
        <end position="259"/>
    </location>
</feature>
<feature type="domain" description="BTB" evidence="11">
    <location>
        <begin position="51"/>
        <end position="116"/>
    </location>
</feature>
<dbReference type="GO" id="GO:0005634">
    <property type="term" value="C:nucleus"/>
    <property type="evidence" value="ECO:0007669"/>
    <property type="project" value="UniProtKB-SubCell"/>
</dbReference>
<reference evidence="13 14" key="1">
    <citation type="submission" date="2020-04" db="EMBL/GenBank/DDBJ databases">
        <authorList>
            <person name="Alioto T."/>
            <person name="Alioto T."/>
            <person name="Gomez Garrido J."/>
        </authorList>
    </citation>
    <scope>NUCLEOTIDE SEQUENCE [LARGE SCALE GENOMIC DNA]</scope>
</reference>
<evidence type="ECO:0008006" key="15">
    <source>
        <dbReference type="Google" id="ProtNLM"/>
    </source>
</evidence>
<evidence type="ECO:0000256" key="10">
    <source>
        <dbReference type="SAM" id="MobiDB-lite"/>
    </source>
</evidence>
<dbReference type="GO" id="GO:0008406">
    <property type="term" value="P:gonad development"/>
    <property type="evidence" value="ECO:0007669"/>
    <property type="project" value="UniProtKB-ARBA"/>
</dbReference>
<keyword evidence="3" id="KW-0221">Differentiation</keyword>
<dbReference type="InterPro" id="IPR013087">
    <property type="entry name" value="Znf_C2H2_type"/>
</dbReference>
<keyword evidence="5" id="KW-0805">Transcription regulation</keyword>
<dbReference type="Gene3D" id="3.30.160.60">
    <property type="entry name" value="Classic Zinc Finger"/>
    <property type="match status" value="1"/>
</dbReference>
<dbReference type="Pfam" id="PF00651">
    <property type="entry name" value="BTB"/>
    <property type="match status" value="1"/>
</dbReference>
<evidence type="ECO:0000256" key="8">
    <source>
        <dbReference type="ARBA" id="ARBA00037382"/>
    </source>
</evidence>
<dbReference type="SUPFAM" id="SSF57667">
    <property type="entry name" value="beta-beta-alpha zinc fingers"/>
    <property type="match status" value="1"/>
</dbReference>
<dbReference type="InterPro" id="IPR051095">
    <property type="entry name" value="Dros_DevTransReg"/>
</dbReference>
<keyword evidence="6" id="KW-0804">Transcription</keyword>
<evidence type="ECO:0000259" key="12">
    <source>
        <dbReference type="PROSITE" id="PS50157"/>
    </source>
</evidence>
<dbReference type="GO" id="GO:0048813">
    <property type="term" value="P:dendrite morphogenesis"/>
    <property type="evidence" value="ECO:0007669"/>
    <property type="project" value="UniProtKB-ARBA"/>
</dbReference>
<sequence length="392" mass="43300">MRLIRGRKDQIPERTTLAMAGLGDQFCLRWNNFQSNIVSVLDNLKEQEDLVDVTLVCEGHAVKAHKVILSACSPYFRNVFKENPCQHPIVILKDVQNTELDALLSFMYQGEVYISQDRLSSFLRTAEILQVRGLAGATAPAGLLQTDQTQAKNRSKGGSGRGSPLPLLNPIQKEATSPPQAKRRKTTPRRVVENAVAAVSLPQVGVKQEPMDDEQLGICREEDQLKLDGDDEDEEPDDPFLPPSGSQSPLASDESTSMLARSLTAPRDATGSNSPLQNLLLSGSVEASLSISDQQQQLSPGSSVGCFGRGACRRPRECPLCRRTFSNHFNMKQHVMNVHAPPVPAQCPKCDCVVRNRLYLRKHLVKAHNVPLRRVFDSHGRRVYVRSPPSSP</sequence>
<evidence type="ECO:0000256" key="5">
    <source>
        <dbReference type="ARBA" id="ARBA00023015"/>
    </source>
</evidence>
<organism evidence="13 14">
    <name type="scientific">Cloeon dipterum</name>
    <dbReference type="NCBI Taxonomy" id="197152"/>
    <lineage>
        <taxon>Eukaryota</taxon>
        <taxon>Metazoa</taxon>
        <taxon>Ecdysozoa</taxon>
        <taxon>Arthropoda</taxon>
        <taxon>Hexapoda</taxon>
        <taxon>Insecta</taxon>
        <taxon>Pterygota</taxon>
        <taxon>Palaeoptera</taxon>
        <taxon>Ephemeroptera</taxon>
        <taxon>Pisciforma</taxon>
        <taxon>Baetidae</taxon>
        <taxon>Cloeon</taxon>
    </lineage>
</organism>
<evidence type="ECO:0000256" key="1">
    <source>
        <dbReference type="ARBA" id="ARBA00004123"/>
    </source>
</evidence>
<feature type="domain" description="C2H2-type" evidence="12">
    <location>
        <begin position="316"/>
        <end position="344"/>
    </location>
</feature>
<dbReference type="GO" id="GO:0045467">
    <property type="term" value="P:R7 cell development"/>
    <property type="evidence" value="ECO:0007669"/>
    <property type="project" value="UniProtKB-ARBA"/>
</dbReference>
<keyword evidence="4" id="KW-0524">Neurogenesis</keyword>
<dbReference type="EMBL" id="CADEPI010000127">
    <property type="protein sequence ID" value="CAB3376332.1"/>
    <property type="molecule type" value="Genomic_DNA"/>
</dbReference>
<dbReference type="PANTHER" id="PTHR23110">
    <property type="entry name" value="BTB DOMAIN TRANSCRIPTION FACTOR"/>
    <property type="match status" value="1"/>
</dbReference>
<dbReference type="GO" id="GO:0035167">
    <property type="term" value="P:larval lymph gland hemopoiesis"/>
    <property type="evidence" value="ECO:0007669"/>
    <property type="project" value="UniProtKB-ARBA"/>
</dbReference>
<name>A0A8S1D015_9INSE</name>
<feature type="compositionally biased region" description="Acidic residues" evidence="10">
    <location>
        <begin position="229"/>
        <end position="238"/>
    </location>
</feature>
<keyword evidence="9" id="KW-0862">Zinc</keyword>
<dbReference type="GO" id="GO:0016199">
    <property type="term" value="P:axon midline choice point recognition"/>
    <property type="evidence" value="ECO:0007669"/>
    <property type="project" value="UniProtKB-ARBA"/>
</dbReference>
<dbReference type="PROSITE" id="PS50097">
    <property type="entry name" value="BTB"/>
    <property type="match status" value="1"/>
</dbReference>
<dbReference type="PROSITE" id="PS50157">
    <property type="entry name" value="ZINC_FINGER_C2H2_2"/>
    <property type="match status" value="1"/>
</dbReference>
<evidence type="ECO:0000256" key="7">
    <source>
        <dbReference type="ARBA" id="ARBA00023242"/>
    </source>
</evidence>
<dbReference type="SMART" id="SM00355">
    <property type="entry name" value="ZnF_C2H2"/>
    <property type="match status" value="2"/>
</dbReference>
<dbReference type="Gene3D" id="3.30.710.10">
    <property type="entry name" value="Potassium Channel Kv1.1, Chain A"/>
    <property type="match status" value="1"/>
</dbReference>
<dbReference type="SUPFAM" id="SSF54695">
    <property type="entry name" value="POZ domain"/>
    <property type="match status" value="1"/>
</dbReference>
<comment type="function">
    <text evidence="8">Putative transcription factor required for axon growth and guidance in the central and peripheral nervous systems. Repels CNS axons away from the midline by promoting the expression of the midline repellent sli and its receptor robo.</text>
</comment>
<dbReference type="PROSITE" id="PS00028">
    <property type="entry name" value="ZINC_FINGER_C2H2_1"/>
    <property type="match status" value="1"/>
</dbReference>
<dbReference type="GO" id="GO:0045476">
    <property type="term" value="P:nurse cell apoptotic process"/>
    <property type="evidence" value="ECO:0007669"/>
    <property type="project" value="UniProtKB-ARBA"/>
</dbReference>
<dbReference type="InterPro" id="IPR000210">
    <property type="entry name" value="BTB/POZ_dom"/>
</dbReference>
<dbReference type="CDD" id="cd18315">
    <property type="entry name" value="BTB_POZ_BAB-like"/>
    <property type="match status" value="1"/>
</dbReference>
<keyword evidence="9" id="KW-0863">Zinc-finger</keyword>
<keyword evidence="7" id="KW-0539">Nucleus</keyword>
<proteinExistence type="predicted"/>
<dbReference type="GO" id="GO:0007526">
    <property type="term" value="P:larval somatic muscle development"/>
    <property type="evidence" value="ECO:0007669"/>
    <property type="project" value="UniProtKB-ARBA"/>
</dbReference>
<dbReference type="InterPro" id="IPR036236">
    <property type="entry name" value="Znf_C2H2_sf"/>
</dbReference>
<dbReference type="OrthoDB" id="45365at2759"/>
<evidence type="ECO:0000256" key="9">
    <source>
        <dbReference type="PROSITE-ProRule" id="PRU00042"/>
    </source>
</evidence>
<accession>A0A8S1D015</accession>
<evidence type="ECO:0000256" key="4">
    <source>
        <dbReference type="ARBA" id="ARBA00022902"/>
    </source>
</evidence>
<feature type="region of interest" description="Disordered" evidence="10">
    <location>
        <begin position="145"/>
        <end position="194"/>
    </location>
</feature>
<feature type="compositionally biased region" description="Polar residues" evidence="10">
    <location>
        <begin position="244"/>
        <end position="259"/>
    </location>
</feature>
<evidence type="ECO:0000313" key="14">
    <source>
        <dbReference type="Proteomes" id="UP000494165"/>
    </source>
</evidence>
<comment type="subcellular location">
    <subcellularLocation>
        <location evidence="1">Nucleus</location>
    </subcellularLocation>
</comment>
<evidence type="ECO:0000256" key="3">
    <source>
        <dbReference type="ARBA" id="ARBA00022782"/>
    </source>
</evidence>
<keyword evidence="2" id="KW-0217">Developmental protein</keyword>
<dbReference type="GO" id="GO:0008270">
    <property type="term" value="F:zinc ion binding"/>
    <property type="evidence" value="ECO:0007669"/>
    <property type="project" value="UniProtKB-KW"/>
</dbReference>
<dbReference type="GO" id="GO:0006357">
    <property type="term" value="P:regulation of transcription by RNA polymerase II"/>
    <property type="evidence" value="ECO:0007669"/>
    <property type="project" value="TreeGrafter"/>
</dbReference>
<evidence type="ECO:0000256" key="6">
    <source>
        <dbReference type="ARBA" id="ARBA00023163"/>
    </source>
</evidence>
<gene>
    <name evidence="13" type="ORF">CLODIP_2_CD03740</name>
</gene>
<evidence type="ECO:0000313" key="13">
    <source>
        <dbReference type="EMBL" id="CAB3376332.1"/>
    </source>
</evidence>
<comment type="caution">
    <text evidence="13">The sequence shown here is derived from an EMBL/GenBank/DDBJ whole genome shotgun (WGS) entry which is preliminary data.</text>
</comment>
<dbReference type="PANTHER" id="PTHR23110:SF111">
    <property type="entry name" value="LONGITUDINALS LACKING PROTEIN, ISOFORMS F_I_K_T"/>
    <property type="match status" value="1"/>
</dbReference>
<evidence type="ECO:0000256" key="2">
    <source>
        <dbReference type="ARBA" id="ARBA00022473"/>
    </source>
</evidence>
<dbReference type="GO" id="GO:0007464">
    <property type="term" value="P:R3/R4 cell fate commitment"/>
    <property type="evidence" value="ECO:0007669"/>
    <property type="project" value="UniProtKB-ARBA"/>
</dbReference>
<dbReference type="SMART" id="SM00225">
    <property type="entry name" value="BTB"/>
    <property type="match status" value="1"/>
</dbReference>
<keyword evidence="14" id="KW-1185">Reference proteome</keyword>